<proteinExistence type="predicted"/>
<evidence type="ECO:0000313" key="1">
    <source>
        <dbReference type="EMBL" id="MBM7558185.1"/>
    </source>
</evidence>
<evidence type="ECO:0000313" key="2">
    <source>
        <dbReference type="Proteomes" id="UP000774000"/>
    </source>
</evidence>
<dbReference type="Proteomes" id="UP000774000">
    <property type="component" value="Unassembled WGS sequence"/>
</dbReference>
<dbReference type="AlphaFoldDB" id="A0A939BN48"/>
<sequence>MKISNLLHPERLFKKNITVEDELSTIEAYNIWNALKTRYTSLETYELFRNFVHDRDFDLLLDQHLEHFQEQIDILEDIAKKLKVKVPSKPPEQIKTSTHIDSITDKMIFKRLYSDLIAELYSLSATISRSRVNESLRKHFINFVNSHLNDFQNLYKYGKVKGWTEVAPSFKTHKPMKKEELSTSEAGHL</sequence>
<dbReference type="InterPro" id="IPR021617">
    <property type="entry name" value="DUF3231"/>
</dbReference>
<comment type="caution">
    <text evidence="1">The sequence shown here is derived from an EMBL/GenBank/DDBJ whole genome shotgun (WGS) entry which is preliminary data.</text>
</comment>
<gene>
    <name evidence="1" type="ORF">JOC47_003055</name>
</gene>
<dbReference type="Pfam" id="PF11553">
    <property type="entry name" value="DUF3231"/>
    <property type="match status" value="1"/>
</dbReference>
<protein>
    <recommendedName>
        <fullName evidence="3">DUF3231 family protein</fullName>
    </recommendedName>
</protein>
<accession>A0A939BN48</accession>
<dbReference type="EMBL" id="JAFBDQ010000032">
    <property type="protein sequence ID" value="MBM7558185.1"/>
    <property type="molecule type" value="Genomic_DNA"/>
</dbReference>
<organism evidence="1 2">
    <name type="scientific">Halanaerobacter jeridensis</name>
    <dbReference type="NCBI Taxonomy" id="706427"/>
    <lineage>
        <taxon>Bacteria</taxon>
        <taxon>Bacillati</taxon>
        <taxon>Bacillota</taxon>
        <taxon>Clostridia</taxon>
        <taxon>Halanaerobiales</taxon>
        <taxon>Halobacteroidaceae</taxon>
        <taxon>Halanaerobacter</taxon>
    </lineage>
</organism>
<keyword evidence="2" id="KW-1185">Reference proteome</keyword>
<dbReference type="RefSeq" id="WP_204703222.1">
    <property type="nucleotide sequence ID" value="NZ_JAFBDQ010000032.1"/>
</dbReference>
<evidence type="ECO:0008006" key="3">
    <source>
        <dbReference type="Google" id="ProtNLM"/>
    </source>
</evidence>
<reference evidence="1" key="1">
    <citation type="submission" date="2021-01" db="EMBL/GenBank/DDBJ databases">
        <title>Genomic Encyclopedia of Type Strains, Phase IV (KMG-IV): sequencing the most valuable type-strain genomes for metagenomic binning, comparative biology and taxonomic classification.</title>
        <authorList>
            <person name="Goeker M."/>
        </authorList>
    </citation>
    <scope>NUCLEOTIDE SEQUENCE</scope>
    <source>
        <strain evidence="1">DSM 23230</strain>
    </source>
</reference>
<dbReference type="Gene3D" id="1.20.1260.10">
    <property type="match status" value="1"/>
</dbReference>
<name>A0A939BN48_9FIRM</name>
<dbReference type="InterPro" id="IPR012347">
    <property type="entry name" value="Ferritin-like"/>
</dbReference>